<feature type="domain" description="PEGA" evidence="2">
    <location>
        <begin position="35"/>
        <end position="75"/>
    </location>
</feature>
<dbReference type="InterPro" id="IPR013229">
    <property type="entry name" value="PEGA"/>
</dbReference>
<gene>
    <name evidence="3" type="ORF">ENN51_07625</name>
</gene>
<proteinExistence type="predicted"/>
<dbReference type="AlphaFoldDB" id="A0A7V0XFK3"/>
<organism evidence="3">
    <name type="scientific">candidate division WOR-3 bacterium</name>
    <dbReference type="NCBI Taxonomy" id="2052148"/>
    <lineage>
        <taxon>Bacteria</taxon>
        <taxon>Bacteria division WOR-3</taxon>
    </lineage>
</organism>
<sequence>MTASLNPARLSLSCHMLTLGLAALLLLGVPAPDSGYVTVRSTLPGISVYLDGDHLGRTPVERRAFRTGSFLLTIVSNDSLENVYAAIRSGPIGGRLDATWTLTAIDAGTHRVEVRPNSHSEVTIDYGRVLAAPGRAKTIAGCSVAGLFGFGAALGFLIGWLTFR</sequence>
<keyword evidence="1" id="KW-0472">Membrane</keyword>
<reference evidence="3" key="1">
    <citation type="journal article" date="2020" name="mSystems">
        <title>Genome- and Community-Level Interaction Insights into Carbon Utilization and Element Cycling Functions of Hydrothermarchaeota in Hydrothermal Sediment.</title>
        <authorList>
            <person name="Zhou Z."/>
            <person name="Liu Y."/>
            <person name="Xu W."/>
            <person name="Pan J."/>
            <person name="Luo Z.H."/>
            <person name="Li M."/>
        </authorList>
    </citation>
    <scope>NUCLEOTIDE SEQUENCE [LARGE SCALE GENOMIC DNA]</scope>
    <source>
        <strain evidence="3">SpSt-1182</strain>
    </source>
</reference>
<feature type="transmembrane region" description="Helical" evidence="1">
    <location>
        <begin position="144"/>
        <end position="163"/>
    </location>
</feature>
<keyword evidence="1" id="KW-1133">Transmembrane helix</keyword>
<evidence type="ECO:0000256" key="1">
    <source>
        <dbReference type="SAM" id="Phobius"/>
    </source>
</evidence>
<dbReference type="EMBL" id="DSBX01000288">
    <property type="protein sequence ID" value="HDR00134.1"/>
    <property type="molecule type" value="Genomic_DNA"/>
</dbReference>
<protein>
    <submittedName>
        <fullName evidence="3">PEGA domain-containing protein</fullName>
    </submittedName>
</protein>
<evidence type="ECO:0000259" key="2">
    <source>
        <dbReference type="Pfam" id="PF08308"/>
    </source>
</evidence>
<name>A0A7V0XFK3_UNCW3</name>
<accession>A0A7V0XFK3</accession>
<dbReference type="Proteomes" id="UP000885672">
    <property type="component" value="Unassembled WGS sequence"/>
</dbReference>
<evidence type="ECO:0000313" key="3">
    <source>
        <dbReference type="EMBL" id="HDR00134.1"/>
    </source>
</evidence>
<dbReference type="Pfam" id="PF08308">
    <property type="entry name" value="PEGA"/>
    <property type="match status" value="1"/>
</dbReference>
<comment type="caution">
    <text evidence="3">The sequence shown here is derived from an EMBL/GenBank/DDBJ whole genome shotgun (WGS) entry which is preliminary data.</text>
</comment>
<keyword evidence="1" id="KW-0812">Transmembrane</keyword>